<dbReference type="Proteomes" id="UP000323594">
    <property type="component" value="Chromosome"/>
</dbReference>
<evidence type="ECO:0000313" key="2">
    <source>
        <dbReference type="EMBL" id="QEJ97610.1"/>
    </source>
</evidence>
<name>A0A0B7GQS3_TREPH</name>
<sequence>MRIFATAFIAPFYFGGVVGFDVGFPRKNFPHNYYYEETGKKMRGPYIPTFVLYAPLGFTVKPFQNNFRIYIEAAPSFAIQSLWNGSFKQNIATKSYYSFVLNLVAGVGWKGINGHAGFLYDSITKFSFSFSLCYRIDITYKKARTK</sequence>
<keyword evidence="3" id="KW-1185">Reference proteome</keyword>
<reference evidence="3" key="1">
    <citation type="submission" date="2015-01" db="EMBL/GenBank/DDBJ databases">
        <authorList>
            <person name="Manzoor Shahid"/>
            <person name="Zubair Saima"/>
        </authorList>
    </citation>
    <scope>NUCLEOTIDE SEQUENCE [LARGE SCALE GENOMIC DNA]</scope>
    <source>
        <strain evidence="3">V1</strain>
    </source>
</reference>
<organism evidence="1 3">
    <name type="scientific">Treponema phagedenis</name>
    <dbReference type="NCBI Taxonomy" id="162"/>
    <lineage>
        <taxon>Bacteria</taxon>
        <taxon>Pseudomonadati</taxon>
        <taxon>Spirochaetota</taxon>
        <taxon>Spirochaetia</taxon>
        <taxon>Spirochaetales</taxon>
        <taxon>Treponemataceae</taxon>
        <taxon>Treponema</taxon>
    </lineage>
</organism>
<evidence type="ECO:0000313" key="4">
    <source>
        <dbReference type="Proteomes" id="UP000323594"/>
    </source>
</evidence>
<accession>A0A0B7GQS3</accession>
<evidence type="ECO:0000313" key="1">
    <source>
        <dbReference type="EMBL" id="CEM60934.1"/>
    </source>
</evidence>
<evidence type="ECO:0000313" key="3">
    <source>
        <dbReference type="Proteomes" id="UP000042527"/>
    </source>
</evidence>
<protein>
    <submittedName>
        <fullName evidence="1">Uncharacterized protein</fullName>
    </submittedName>
</protein>
<dbReference type="AlphaFoldDB" id="A0A0B7GQS3"/>
<reference evidence="2 4" key="3">
    <citation type="submission" date="2019-08" db="EMBL/GenBank/DDBJ databases">
        <authorList>
            <person name="Kuhnert P."/>
        </authorList>
    </citation>
    <scope>NUCLEOTIDE SEQUENCE [LARGE SCALE GENOMIC DNA]</scope>
    <source>
        <strain evidence="2 4">B36.5</strain>
    </source>
</reference>
<dbReference type="EMBL" id="CDNC01000004">
    <property type="protein sequence ID" value="CEM60934.1"/>
    <property type="molecule type" value="Genomic_DNA"/>
</dbReference>
<gene>
    <name evidence="2" type="ORF">FUT82_06105</name>
    <name evidence="1" type="ORF">TPHV1_120063</name>
</gene>
<dbReference type="Proteomes" id="UP000042527">
    <property type="component" value="Unassembled WGS sequence"/>
</dbReference>
<reference evidence="1" key="2">
    <citation type="submission" date="2015-01" db="EMBL/GenBank/DDBJ databases">
        <authorList>
            <person name="Xiang T."/>
            <person name="Song Y."/>
            <person name="Huang L."/>
            <person name="Wang B."/>
            <person name="Wu P."/>
        </authorList>
    </citation>
    <scope>NUCLEOTIDE SEQUENCE [LARGE SCALE GENOMIC DNA]</scope>
    <source>
        <strain evidence="1">V1</strain>
    </source>
</reference>
<proteinExistence type="predicted"/>
<dbReference type="EMBL" id="CP042817">
    <property type="protein sequence ID" value="QEJ97610.1"/>
    <property type="molecule type" value="Genomic_DNA"/>
</dbReference>